<evidence type="ECO:0000313" key="3">
    <source>
        <dbReference type="Proteomes" id="UP000029424"/>
    </source>
</evidence>
<keyword evidence="3" id="KW-1185">Reference proteome</keyword>
<name>A0AAI8BAQ2_9BURK</name>
<evidence type="ECO:0000313" key="2">
    <source>
        <dbReference type="EMBL" id="AIO69348.1"/>
    </source>
</evidence>
<feature type="region of interest" description="Disordered" evidence="1">
    <location>
        <begin position="56"/>
        <end position="76"/>
    </location>
</feature>
<proteinExistence type="predicted"/>
<protein>
    <submittedName>
        <fullName evidence="2">Uncharacterized protein</fullName>
    </submittedName>
</protein>
<sequence>MMKNGCAAWVRRVGTRGAQPMHGDAAKLRFMATWLSPFDGLRGETATFGSAFVSARGRSRMPNERAPDSTGGSFST</sequence>
<gene>
    <name evidence="2" type="ORF">DM82_6265</name>
</gene>
<accession>A0AAI8BAQ2</accession>
<dbReference type="KEGG" id="bok:DM82_6265"/>
<dbReference type="EMBL" id="CP008727">
    <property type="protein sequence ID" value="AIO69348.1"/>
    <property type="molecule type" value="Genomic_DNA"/>
</dbReference>
<dbReference type="Proteomes" id="UP000029424">
    <property type="component" value="Chromosome 2"/>
</dbReference>
<reference evidence="2 3" key="1">
    <citation type="submission" date="2014-06" db="EMBL/GenBank/DDBJ databases">
        <authorList>
            <person name="Bishop-Lilly K.A."/>
            <person name="Broomall S.M."/>
            <person name="Chain P.S."/>
            <person name="Chertkov O."/>
            <person name="Coyne S.R."/>
            <person name="Daligault H.E."/>
            <person name="Davenport K.W."/>
            <person name="Erkkila T."/>
            <person name="Frey K.G."/>
            <person name="Gibbons H.S."/>
            <person name="Gu W."/>
            <person name="Jaissle J."/>
            <person name="Johnson S.L."/>
            <person name="Koroleva G.I."/>
            <person name="Ladner J.T."/>
            <person name="Lo C.-C."/>
            <person name="Minogue T.D."/>
            <person name="Munk C."/>
            <person name="Palacios G.F."/>
            <person name="Redden C.L."/>
            <person name="Rosenzweig C.N."/>
            <person name="Scholz M.B."/>
            <person name="Teshima H."/>
            <person name="Xu Y."/>
        </authorList>
    </citation>
    <scope>NUCLEOTIDE SEQUENCE [LARGE SCALE GENOMIC DNA]</scope>
    <source>
        <strain evidence="2 3">EO147</strain>
    </source>
</reference>
<evidence type="ECO:0000256" key="1">
    <source>
        <dbReference type="SAM" id="MobiDB-lite"/>
    </source>
</evidence>
<organism evidence="2 3">
    <name type="scientific">Burkholderia oklahomensis</name>
    <dbReference type="NCBI Taxonomy" id="342113"/>
    <lineage>
        <taxon>Bacteria</taxon>
        <taxon>Pseudomonadati</taxon>
        <taxon>Pseudomonadota</taxon>
        <taxon>Betaproteobacteria</taxon>
        <taxon>Burkholderiales</taxon>
        <taxon>Burkholderiaceae</taxon>
        <taxon>Burkholderia</taxon>
        <taxon>pseudomallei group</taxon>
    </lineage>
</organism>
<dbReference type="AlphaFoldDB" id="A0AAI8BAQ2"/>